<gene>
    <name evidence="2" type="ORF">UTRI_06219_B</name>
</gene>
<evidence type="ECO:0000256" key="1">
    <source>
        <dbReference type="SAM" id="SignalP"/>
    </source>
</evidence>
<organism evidence="2 3">
    <name type="scientific">Ustilago trichophora</name>
    <dbReference type="NCBI Taxonomy" id="86804"/>
    <lineage>
        <taxon>Eukaryota</taxon>
        <taxon>Fungi</taxon>
        <taxon>Dikarya</taxon>
        <taxon>Basidiomycota</taxon>
        <taxon>Ustilaginomycotina</taxon>
        <taxon>Ustilaginomycetes</taxon>
        <taxon>Ustilaginales</taxon>
        <taxon>Ustilaginaceae</taxon>
        <taxon>Ustilago</taxon>
    </lineage>
</organism>
<evidence type="ECO:0008006" key="4">
    <source>
        <dbReference type="Google" id="ProtNLM"/>
    </source>
</evidence>
<protein>
    <recommendedName>
        <fullName evidence="4">Effector family protein Eff1</fullName>
    </recommendedName>
</protein>
<evidence type="ECO:0000313" key="3">
    <source>
        <dbReference type="Proteomes" id="UP000324022"/>
    </source>
</evidence>
<keyword evidence="3" id="KW-1185">Reference proteome</keyword>
<dbReference type="AlphaFoldDB" id="A0A5C3EHA1"/>
<accession>A0A5C3EHA1</accession>
<proteinExistence type="predicted"/>
<dbReference type="EMBL" id="OOIN01000030">
    <property type="protein sequence ID" value="SPO29928.1"/>
    <property type="molecule type" value="Genomic_DNA"/>
</dbReference>
<name>A0A5C3EHA1_9BASI</name>
<sequence>MNVIFHIITQVLFYALGCSSSDVPRRTEAPQSAAAPRIVFLQPGYYYPSPSAYLPAAPRLPAVIGSPIAFIPPATARGPSAPVPPTAIGHPVAHVPPATLNSDIPTQDLASVTYTPIPQRGRLIADVRDVFLDALANTVSPTQVSYVRYRKPPHHHYEQLYDLREQLERNKRYPVLKLERNPINPNSEARLYAYLVEATPAMAAAFGTFRSDQLRWAILEVFSGRNAHINVVTYFETPSLRFNQVQRPFWLGLGSRTHTLEDVLRRAP</sequence>
<reference evidence="2 3" key="1">
    <citation type="submission" date="2018-03" db="EMBL/GenBank/DDBJ databases">
        <authorList>
            <person name="Guldener U."/>
        </authorList>
    </citation>
    <scope>NUCLEOTIDE SEQUENCE [LARGE SCALE GENOMIC DNA]</scope>
    <source>
        <strain evidence="2 3">NBRC100155</strain>
    </source>
</reference>
<dbReference type="Proteomes" id="UP000324022">
    <property type="component" value="Unassembled WGS sequence"/>
</dbReference>
<feature type="chain" id="PRO_5022737115" description="Effector family protein Eff1" evidence="1">
    <location>
        <begin position="21"/>
        <end position="268"/>
    </location>
</feature>
<keyword evidence="1" id="KW-0732">Signal</keyword>
<feature type="signal peptide" evidence="1">
    <location>
        <begin position="1"/>
        <end position="20"/>
    </location>
</feature>
<evidence type="ECO:0000313" key="2">
    <source>
        <dbReference type="EMBL" id="SPO29928.1"/>
    </source>
</evidence>